<dbReference type="eggNOG" id="KOG0134">
    <property type="taxonomic scope" value="Eukaryota"/>
</dbReference>
<gene>
    <name evidence="8" type="ORF">CC1G_03496</name>
</gene>
<dbReference type="RefSeq" id="XP_001832482.1">
    <property type="nucleotide sequence ID" value="XM_001832430.2"/>
</dbReference>
<dbReference type="STRING" id="240176.A8NCD8"/>
<keyword evidence="4" id="KW-0521">NADP</keyword>
<dbReference type="KEGG" id="cci:CC1G_03496"/>
<dbReference type="Proteomes" id="UP000001861">
    <property type="component" value="Unassembled WGS sequence"/>
</dbReference>
<evidence type="ECO:0000256" key="4">
    <source>
        <dbReference type="ARBA" id="ARBA00022857"/>
    </source>
</evidence>
<dbReference type="GO" id="GO:0050661">
    <property type="term" value="F:NADP binding"/>
    <property type="evidence" value="ECO:0007669"/>
    <property type="project" value="InterPro"/>
</dbReference>
<dbReference type="GO" id="GO:0010181">
    <property type="term" value="F:FMN binding"/>
    <property type="evidence" value="ECO:0007669"/>
    <property type="project" value="InterPro"/>
</dbReference>
<evidence type="ECO:0000256" key="2">
    <source>
        <dbReference type="ARBA" id="ARBA00022630"/>
    </source>
</evidence>
<organism evidence="8 9">
    <name type="scientific">Coprinopsis cinerea (strain Okayama-7 / 130 / ATCC MYA-4618 / FGSC 9003)</name>
    <name type="common">Inky cap fungus</name>
    <name type="synonym">Hormographiella aspergillata</name>
    <dbReference type="NCBI Taxonomy" id="240176"/>
    <lineage>
        <taxon>Eukaryota</taxon>
        <taxon>Fungi</taxon>
        <taxon>Dikarya</taxon>
        <taxon>Basidiomycota</taxon>
        <taxon>Agaricomycotina</taxon>
        <taxon>Agaricomycetes</taxon>
        <taxon>Agaricomycetidae</taxon>
        <taxon>Agaricales</taxon>
        <taxon>Agaricineae</taxon>
        <taxon>Psathyrellaceae</taxon>
        <taxon>Coprinopsis</taxon>
    </lineage>
</organism>
<keyword evidence="9" id="KW-1185">Reference proteome</keyword>
<evidence type="ECO:0000256" key="3">
    <source>
        <dbReference type="ARBA" id="ARBA00022643"/>
    </source>
</evidence>
<proteinExistence type="predicted"/>
<comment type="cofactor">
    <cofactor evidence="1">
        <name>FMN</name>
        <dbReference type="ChEBI" id="CHEBI:58210"/>
    </cofactor>
</comment>
<sequence>MGSISNQVITNEPAPGVPYFTPYQDIPSGTAVVPQPDGKPVPTLFQPLTIRGVTFQNRIFLSPLCQYSAKDGVAQPWHTAHLGGIFTRGPGLTIVEATAVQPQGRISPWDLGLWSDEQIKPLADIVEFAHTQNQKIGIQLAHAGRKASTLPPWSEGAILASTEASGWPDDVWGPSEIPFHPAFAKPKALTREGIKKIVEDWASAAKRAVQAGFDVIEIHSAHGYLLHEFLSPVSNKRTDEYGGSFENRTRLLVEVVDAVRAVIPETMPLFVRVSGTEWLEEVLPEEPSWRSEDTVRLAGILADHGVDLLDVSSGGNDPRQKIKSGTAYQAPFAGAVKQALGSKLFVSAVGGLYDGNVAQGILDKGWADAIFVGRMFQKNPGVVWAMADDLDVDITAAKQIGWGFKGRGKKALGEDVGKKKKQTEEGSRL</sequence>
<evidence type="ECO:0000259" key="7">
    <source>
        <dbReference type="Pfam" id="PF00724"/>
    </source>
</evidence>
<protein>
    <submittedName>
        <fullName evidence="8">NADH:flavin oxidoreductase/NADH oxidase</fullName>
    </submittedName>
</protein>
<comment type="caution">
    <text evidence="8">The sequence shown here is derived from an EMBL/GenBank/DDBJ whole genome shotgun (WGS) entry which is preliminary data.</text>
</comment>
<keyword evidence="5" id="KW-0560">Oxidoreductase</keyword>
<dbReference type="InterPro" id="IPR013785">
    <property type="entry name" value="Aldolase_TIM"/>
</dbReference>
<dbReference type="InterPro" id="IPR001155">
    <property type="entry name" value="OxRdtase_FMN_N"/>
</dbReference>
<feature type="compositionally biased region" description="Basic and acidic residues" evidence="6">
    <location>
        <begin position="411"/>
        <end position="429"/>
    </location>
</feature>
<accession>A8NCD8</accession>
<reference evidence="8 9" key="1">
    <citation type="journal article" date="2010" name="Proc. Natl. Acad. Sci. U.S.A.">
        <title>Insights into evolution of multicellular fungi from the assembled chromosomes of the mushroom Coprinopsis cinerea (Coprinus cinereus).</title>
        <authorList>
            <person name="Stajich J.E."/>
            <person name="Wilke S.K."/>
            <person name="Ahren D."/>
            <person name="Au C.H."/>
            <person name="Birren B.W."/>
            <person name="Borodovsky M."/>
            <person name="Burns C."/>
            <person name="Canback B."/>
            <person name="Casselton L.A."/>
            <person name="Cheng C.K."/>
            <person name="Deng J."/>
            <person name="Dietrich F.S."/>
            <person name="Fargo D.C."/>
            <person name="Farman M.L."/>
            <person name="Gathman A.C."/>
            <person name="Goldberg J."/>
            <person name="Guigo R."/>
            <person name="Hoegger P.J."/>
            <person name="Hooker J.B."/>
            <person name="Huggins A."/>
            <person name="James T.Y."/>
            <person name="Kamada T."/>
            <person name="Kilaru S."/>
            <person name="Kodira C."/>
            <person name="Kues U."/>
            <person name="Kupfer D."/>
            <person name="Kwan H.S."/>
            <person name="Lomsadze A."/>
            <person name="Li W."/>
            <person name="Lilly W.W."/>
            <person name="Ma L.J."/>
            <person name="Mackey A.J."/>
            <person name="Manning G."/>
            <person name="Martin F."/>
            <person name="Muraguchi H."/>
            <person name="Natvig D.O."/>
            <person name="Palmerini H."/>
            <person name="Ramesh M.A."/>
            <person name="Rehmeyer C.J."/>
            <person name="Roe B.A."/>
            <person name="Shenoy N."/>
            <person name="Stanke M."/>
            <person name="Ter-Hovhannisyan V."/>
            <person name="Tunlid A."/>
            <person name="Velagapudi R."/>
            <person name="Vision T.J."/>
            <person name="Zeng Q."/>
            <person name="Zolan M.E."/>
            <person name="Pukkila P.J."/>
        </authorList>
    </citation>
    <scope>NUCLEOTIDE SEQUENCE [LARGE SCALE GENOMIC DNA]</scope>
    <source>
        <strain evidence="9">Okayama-7 / 130 / ATCC MYA-4618 / FGSC 9003</strain>
    </source>
</reference>
<dbReference type="PANTHER" id="PTHR43303">
    <property type="entry name" value="NADPH DEHYDROGENASE C23G7.10C-RELATED"/>
    <property type="match status" value="1"/>
</dbReference>
<dbReference type="Pfam" id="PF00724">
    <property type="entry name" value="Oxidored_FMN"/>
    <property type="match status" value="1"/>
</dbReference>
<dbReference type="FunCoup" id="A8NCD8">
    <property type="interactions" value="1"/>
</dbReference>
<dbReference type="SUPFAM" id="SSF51395">
    <property type="entry name" value="FMN-linked oxidoreductases"/>
    <property type="match status" value="1"/>
</dbReference>
<evidence type="ECO:0000256" key="6">
    <source>
        <dbReference type="SAM" id="MobiDB-lite"/>
    </source>
</evidence>
<dbReference type="VEuPathDB" id="FungiDB:CC1G_03496"/>
<evidence type="ECO:0000313" key="8">
    <source>
        <dbReference type="EMBL" id="EAU89231.1"/>
    </source>
</evidence>
<dbReference type="GO" id="GO:0003959">
    <property type="term" value="F:NADPH dehydrogenase activity"/>
    <property type="evidence" value="ECO:0007669"/>
    <property type="project" value="InterPro"/>
</dbReference>
<dbReference type="CDD" id="cd02932">
    <property type="entry name" value="OYE_YqiM_FMN"/>
    <property type="match status" value="1"/>
</dbReference>
<feature type="region of interest" description="Disordered" evidence="6">
    <location>
        <begin position="407"/>
        <end position="429"/>
    </location>
</feature>
<dbReference type="Gene3D" id="3.20.20.70">
    <property type="entry name" value="Aldolase class I"/>
    <property type="match status" value="1"/>
</dbReference>
<dbReference type="PANTHER" id="PTHR43303:SF4">
    <property type="entry name" value="NADPH DEHYDROGENASE C23G7.10C-RELATED"/>
    <property type="match status" value="1"/>
</dbReference>
<dbReference type="AlphaFoldDB" id="A8NCD8"/>
<dbReference type="InParanoid" id="A8NCD8"/>
<evidence type="ECO:0000256" key="1">
    <source>
        <dbReference type="ARBA" id="ARBA00001917"/>
    </source>
</evidence>
<dbReference type="EMBL" id="AACS02000009">
    <property type="protein sequence ID" value="EAU89231.1"/>
    <property type="molecule type" value="Genomic_DNA"/>
</dbReference>
<dbReference type="GeneID" id="6008969"/>
<evidence type="ECO:0000256" key="5">
    <source>
        <dbReference type="ARBA" id="ARBA00023002"/>
    </source>
</evidence>
<keyword evidence="3" id="KW-0288">FMN</keyword>
<keyword evidence="2" id="KW-0285">Flavoprotein</keyword>
<evidence type="ECO:0000313" key="9">
    <source>
        <dbReference type="Proteomes" id="UP000001861"/>
    </source>
</evidence>
<dbReference type="OrthoDB" id="72788at2759"/>
<name>A8NCD8_COPC7</name>
<dbReference type="OMA" id="AHQIRWG"/>
<feature type="domain" description="NADH:flavin oxidoreductase/NADH oxidase N-terminal" evidence="7">
    <location>
        <begin position="44"/>
        <end position="384"/>
    </location>
</feature>
<dbReference type="InterPro" id="IPR044152">
    <property type="entry name" value="YqjM-like"/>
</dbReference>